<feature type="domain" description="Beta-lactamase-related" evidence="1">
    <location>
        <begin position="44"/>
        <end position="150"/>
    </location>
</feature>
<dbReference type="InterPro" id="IPR052907">
    <property type="entry name" value="Beta-lactamase/esterase"/>
</dbReference>
<dbReference type="InterPro" id="IPR001466">
    <property type="entry name" value="Beta-lactam-related"/>
</dbReference>
<dbReference type="PANTHER" id="PTHR43319">
    <property type="entry name" value="BETA-LACTAMASE-RELATED"/>
    <property type="match status" value="1"/>
</dbReference>
<dbReference type="Gene3D" id="3.40.710.10">
    <property type="entry name" value="DD-peptidase/beta-lactamase superfamily"/>
    <property type="match status" value="1"/>
</dbReference>
<dbReference type="GO" id="GO:0016787">
    <property type="term" value="F:hydrolase activity"/>
    <property type="evidence" value="ECO:0007669"/>
    <property type="project" value="UniProtKB-KW"/>
</dbReference>
<accession>A0ABW3M9G8</accession>
<evidence type="ECO:0000313" key="3">
    <source>
        <dbReference type="Proteomes" id="UP001597045"/>
    </source>
</evidence>
<reference evidence="3" key="1">
    <citation type="journal article" date="2019" name="Int. J. Syst. Evol. Microbiol.">
        <title>The Global Catalogue of Microorganisms (GCM) 10K type strain sequencing project: providing services to taxonomists for standard genome sequencing and annotation.</title>
        <authorList>
            <consortium name="The Broad Institute Genomics Platform"/>
            <consortium name="The Broad Institute Genome Sequencing Center for Infectious Disease"/>
            <person name="Wu L."/>
            <person name="Ma J."/>
        </authorList>
    </citation>
    <scope>NUCLEOTIDE SEQUENCE [LARGE SCALE GENOMIC DNA]</scope>
    <source>
        <strain evidence="3">JCM 31486</strain>
    </source>
</reference>
<sequence>YPRAVNRSYAAVVTPRDTPKRDASVRVEGMRDPESLTAKAFTNPADLLAPGVVNTDAWRKARIPAVNGHATARALAAMYDDTRPTRAYSEGPDQVLFGNTRFGLGYMLPNEVRPFSPNPRAYGHTGAGGSLAFADPDAGFAVGFVTNRLIASAAGPDPRWPGLLAALYACG</sequence>
<dbReference type="Pfam" id="PF00144">
    <property type="entry name" value="Beta-lactamase"/>
    <property type="match status" value="1"/>
</dbReference>
<comment type="caution">
    <text evidence="2">The sequence shown here is derived from an EMBL/GenBank/DDBJ whole genome shotgun (WGS) entry which is preliminary data.</text>
</comment>
<dbReference type="PANTHER" id="PTHR43319:SF3">
    <property type="entry name" value="BETA-LACTAMASE-RELATED DOMAIN-CONTAINING PROTEIN"/>
    <property type="match status" value="1"/>
</dbReference>
<keyword evidence="3" id="KW-1185">Reference proteome</keyword>
<protein>
    <submittedName>
        <fullName evidence="2">Serine hydrolase</fullName>
    </submittedName>
</protein>
<dbReference type="SUPFAM" id="SSF56601">
    <property type="entry name" value="beta-lactamase/transpeptidase-like"/>
    <property type="match status" value="1"/>
</dbReference>
<dbReference type="Proteomes" id="UP001597045">
    <property type="component" value="Unassembled WGS sequence"/>
</dbReference>
<evidence type="ECO:0000313" key="2">
    <source>
        <dbReference type="EMBL" id="MFD1046279.1"/>
    </source>
</evidence>
<dbReference type="EMBL" id="JBHTIS010000591">
    <property type="protein sequence ID" value="MFD1046279.1"/>
    <property type="molecule type" value="Genomic_DNA"/>
</dbReference>
<feature type="non-terminal residue" evidence="2">
    <location>
        <position position="1"/>
    </location>
</feature>
<organism evidence="2 3">
    <name type="scientific">Kibdelosporangium lantanae</name>
    <dbReference type="NCBI Taxonomy" id="1497396"/>
    <lineage>
        <taxon>Bacteria</taxon>
        <taxon>Bacillati</taxon>
        <taxon>Actinomycetota</taxon>
        <taxon>Actinomycetes</taxon>
        <taxon>Pseudonocardiales</taxon>
        <taxon>Pseudonocardiaceae</taxon>
        <taxon>Kibdelosporangium</taxon>
    </lineage>
</organism>
<keyword evidence="2" id="KW-0378">Hydrolase</keyword>
<name>A0ABW3M9G8_9PSEU</name>
<proteinExistence type="predicted"/>
<dbReference type="InterPro" id="IPR012338">
    <property type="entry name" value="Beta-lactam/transpept-like"/>
</dbReference>
<evidence type="ECO:0000259" key="1">
    <source>
        <dbReference type="Pfam" id="PF00144"/>
    </source>
</evidence>
<gene>
    <name evidence="2" type="ORF">ACFQ1S_12290</name>
</gene>